<comment type="caution">
    <text evidence="1">The sequence shown here is derived from an EMBL/GenBank/DDBJ whole genome shotgun (WGS) entry which is preliminary data.</text>
</comment>
<keyword evidence="2" id="KW-1185">Reference proteome</keyword>
<proteinExistence type="predicted"/>
<reference evidence="1 2" key="1">
    <citation type="submission" date="2020-04" db="EMBL/GenBank/DDBJ databases">
        <title>Perkinsus chesapeaki whole genome sequence.</title>
        <authorList>
            <person name="Bogema D.R."/>
        </authorList>
    </citation>
    <scope>NUCLEOTIDE SEQUENCE [LARGE SCALE GENOMIC DNA]</scope>
    <source>
        <strain evidence="1">ATCC PRA-425</strain>
    </source>
</reference>
<gene>
    <name evidence="1" type="ORF">FOL47_010793</name>
</gene>
<dbReference type="EMBL" id="JAAPAO010000870">
    <property type="protein sequence ID" value="KAF4652925.1"/>
    <property type="molecule type" value="Genomic_DNA"/>
</dbReference>
<evidence type="ECO:0000313" key="2">
    <source>
        <dbReference type="Proteomes" id="UP000591131"/>
    </source>
</evidence>
<dbReference type="AlphaFoldDB" id="A0A7J6KZZ8"/>
<name>A0A7J6KZZ8_PERCH</name>
<dbReference type="Proteomes" id="UP000591131">
    <property type="component" value="Unassembled WGS sequence"/>
</dbReference>
<accession>A0A7J6KZZ8</accession>
<sequence length="131" mass="14201">MRPRDLIAREVKRAATAFSNSRTHERVSRKASGMLTSALETGVRRYGGQKPTTPTQTIVTDIKEVHSYRGGAIIHSNEGQTFIAADNSFNNDAFKSSSAKVTGWPIAEDVSLISKLELIGGHAADTQRLAC</sequence>
<protein>
    <submittedName>
        <fullName evidence="1">Uncharacterized protein</fullName>
    </submittedName>
</protein>
<evidence type="ECO:0000313" key="1">
    <source>
        <dbReference type="EMBL" id="KAF4652925.1"/>
    </source>
</evidence>
<organism evidence="1 2">
    <name type="scientific">Perkinsus chesapeaki</name>
    <name type="common">Clam parasite</name>
    <name type="synonym">Perkinsus andrewsi</name>
    <dbReference type="NCBI Taxonomy" id="330153"/>
    <lineage>
        <taxon>Eukaryota</taxon>
        <taxon>Sar</taxon>
        <taxon>Alveolata</taxon>
        <taxon>Perkinsozoa</taxon>
        <taxon>Perkinsea</taxon>
        <taxon>Perkinsida</taxon>
        <taxon>Perkinsidae</taxon>
        <taxon>Perkinsus</taxon>
    </lineage>
</organism>